<comment type="cofactor">
    <cofactor evidence="12">
        <name>heme c</name>
        <dbReference type="ChEBI" id="CHEBI:61717"/>
    </cofactor>
    <text evidence="12">Binds 1 heme c group covalently per subunit.</text>
</comment>
<comment type="subunit">
    <text evidence="12">PSII is composed of 1 copy each of membrane proteins PsbA, PsbB, PsbC, PsbD, PsbE, PsbF, PsbH, PsbI, PsbJ, PsbK, PsbL, PsbM, PsbT, PsbX, PsbY, PsbZ, Psb30/Ycf12, peripheral proteins PsbO, CyanoQ (PsbQ), PsbU, PsbV and a large number of cofactors. It forms dimeric complexes.</text>
</comment>
<evidence type="ECO:0000256" key="12">
    <source>
        <dbReference type="HAMAP-Rule" id="MF_01378"/>
    </source>
</evidence>
<keyword evidence="4 12" id="KW-0602">Photosynthesis</keyword>
<evidence type="ECO:0000256" key="5">
    <source>
        <dbReference type="ARBA" id="ARBA00022617"/>
    </source>
</evidence>
<proteinExistence type="inferred from homology"/>
<feature type="binding site" description="covalent" evidence="12">
    <location>
        <position position="63"/>
    </location>
    <ligand>
        <name>heme c</name>
        <dbReference type="ChEBI" id="CHEBI:61717"/>
    </ligand>
</feature>
<keyword evidence="8 12" id="KW-0408">Iron</keyword>
<dbReference type="GO" id="GO:0022904">
    <property type="term" value="P:respiratory electron transport chain"/>
    <property type="evidence" value="ECO:0007669"/>
    <property type="project" value="InterPro"/>
</dbReference>
<accession>A0A844GT00</accession>
<evidence type="ECO:0000313" key="15">
    <source>
        <dbReference type="Proteomes" id="UP000437131"/>
    </source>
</evidence>
<comment type="subcellular location">
    <subcellularLocation>
        <location evidence="12">Cellular thylakoid membrane</location>
        <topology evidence="12">Peripheral membrane protein</topology>
        <orientation evidence="12">Lumenal side</orientation>
    </subcellularLocation>
    <subcellularLocation>
        <location evidence="1">Membrane</location>
        <topology evidence="1">Peripheral membrane protein</topology>
    </subcellularLocation>
    <text evidence="12">Associated with photosystem II at the lumenal side of the thylakoid membrane.</text>
</comment>
<feature type="domain" description="Cytochrome c" evidence="13">
    <location>
        <begin position="50"/>
        <end position="149"/>
    </location>
</feature>
<evidence type="ECO:0000256" key="9">
    <source>
        <dbReference type="ARBA" id="ARBA00023078"/>
    </source>
</evidence>
<dbReference type="GO" id="GO:0005506">
    <property type="term" value="F:iron ion binding"/>
    <property type="evidence" value="ECO:0007669"/>
    <property type="project" value="InterPro"/>
</dbReference>
<evidence type="ECO:0000256" key="3">
    <source>
        <dbReference type="ARBA" id="ARBA00022448"/>
    </source>
</evidence>
<evidence type="ECO:0000256" key="7">
    <source>
        <dbReference type="ARBA" id="ARBA00022982"/>
    </source>
</evidence>
<evidence type="ECO:0000256" key="4">
    <source>
        <dbReference type="ARBA" id="ARBA00022531"/>
    </source>
</evidence>
<dbReference type="InterPro" id="IPR016003">
    <property type="entry name" value="PsbV_cyt_c550-like"/>
</dbReference>
<comment type="similarity">
    <text evidence="2 12">Belongs to the cytochrome c family. PsbV subfamily.</text>
</comment>
<dbReference type="GO" id="GO:0031676">
    <property type="term" value="C:plasma membrane-derived thylakoid membrane"/>
    <property type="evidence" value="ECO:0007669"/>
    <property type="project" value="UniProtKB-SubCell"/>
</dbReference>
<dbReference type="InterPro" id="IPR029490">
    <property type="entry name" value="Cytochrom_C550"/>
</dbReference>
<dbReference type="AlphaFoldDB" id="A0A844GT00"/>
<sequence>MMKKFVLIFIVGVIFAWQSFVGSANALSLSEEIRTIPLNESGETITLSNQEALKGSRLFVSNCAQCHIQGKTKTNPNVSLSKEALANALPARDNLVGLMDYIEHPTSYDGEEDLTLLHVNTERPDLWPEIRNYSEDDIKAVAGHILIQAFSDPKWGNLSLIDN</sequence>
<evidence type="ECO:0000256" key="6">
    <source>
        <dbReference type="ARBA" id="ARBA00022723"/>
    </source>
</evidence>
<dbReference type="InterPro" id="IPR009056">
    <property type="entry name" value="Cyt_c-like_dom"/>
</dbReference>
<keyword evidence="11 12" id="KW-0604">Photosystem II</keyword>
<organism evidence="14 15">
    <name type="scientific">Cyanobacterium aponinum 0216</name>
    <dbReference type="NCBI Taxonomy" id="2676140"/>
    <lineage>
        <taxon>Bacteria</taxon>
        <taxon>Bacillati</taxon>
        <taxon>Cyanobacteriota</taxon>
        <taxon>Cyanophyceae</taxon>
        <taxon>Oscillatoriophycideae</taxon>
        <taxon>Chroococcales</taxon>
        <taxon>Geminocystaceae</taxon>
        <taxon>Cyanobacterium</taxon>
    </lineage>
</organism>
<dbReference type="Gene3D" id="1.10.760.10">
    <property type="entry name" value="Cytochrome c-like domain"/>
    <property type="match status" value="1"/>
</dbReference>
<feature type="binding site" description="axial binding residue" evidence="12">
    <location>
        <position position="118"/>
    </location>
    <ligand>
        <name>heme c</name>
        <dbReference type="ChEBI" id="CHEBI:61717"/>
    </ligand>
    <ligandPart>
        <name>Fe</name>
        <dbReference type="ChEBI" id="CHEBI:18248"/>
    </ligandPart>
</feature>
<name>A0A844GT00_9CHRO</name>
<keyword evidence="7 12" id="KW-0249">Electron transport</keyword>
<keyword evidence="3 12" id="KW-0813">Transport</keyword>
<dbReference type="InterPro" id="IPR017851">
    <property type="entry name" value="PsbV_cyt_c550"/>
</dbReference>
<dbReference type="Proteomes" id="UP000437131">
    <property type="component" value="Unassembled WGS sequence"/>
</dbReference>
<gene>
    <name evidence="12" type="primary">psbV</name>
    <name evidence="14" type="ORF">GGC33_07060</name>
</gene>
<feature type="binding site" description="axial binding residue" evidence="12">
    <location>
        <position position="67"/>
    </location>
    <ligand>
        <name>heme c</name>
        <dbReference type="ChEBI" id="CHEBI:61717"/>
    </ligand>
    <ligandPart>
        <name>Fe</name>
        <dbReference type="ChEBI" id="CHEBI:18248"/>
    </ligandPart>
</feature>
<reference evidence="14 15" key="1">
    <citation type="submission" date="2019-11" db="EMBL/GenBank/DDBJ databases">
        <title>Isolation of a new High Light Tolerant Cyanobacteria.</title>
        <authorList>
            <person name="Dobson Z."/>
            <person name="Vaughn N."/>
            <person name="Vaughn M."/>
            <person name="Fromme P."/>
            <person name="Mazor Y."/>
        </authorList>
    </citation>
    <scope>NUCLEOTIDE SEQUENCE [LARGE SCALE GENOMIC DNA]</scope>
    <source>
        <strain evidence="14 15">0216</strain>
    </source>
</reference>
<protein>
    <recommendedName>
        <fullName evidence="12">Photosystem II extrinsic protein V</fullName>
        <shortName evidence="12">PsbV</shortName>
    </recommendedName>
    <alternativeName>
        <fullName evidence="12">Cytochrome c-550</fullName>
    </alternativeName>
    <alternativeName>
        <fullName evidence="12">Cytochrome c550</fullName>
    </alternativeName>
    <alternativeName>
        <fullName evidence="12">Low-potential cytochrome c</fullName>
    </alternativeName>
</protein>
<evidence type="ECO:0000256" key="10">
    <source>
        <dbReference type="ARBA" id="ARBA00023136"/>
    </source>
</evidence>
<comment type="caution">
    <text evidence="14">The sequence shown here is derived from an EMBL/GenBank/DDBJ whole genome shotgun (WGS) entry which is preliminary data.</text>
</comment>
<evidence type="ECO:0000256" key="8">
    <source>
        <dbReference type="ARBA" id="ARBA00023004"/>
    </source>
</evidence>
<dbReference type="SUPFAM" id="SSF46626">
    <property type="entry name" value="Cytochrome c"/>
    <property type="match status" value="1"/>
</dbReference>
<evidence type="ECO:0000256" key="1">
    <source>
        <dbReference type="ARBA" id="ARBA00004170"/>
    </source>
</evidence>
<dbReference type="PROSITE" id="PS51007">
    <property type="entry name" value="CYTC"/>
    <property type="match status" value="1"/>
</dbReference>
<comment type="function">
    <text evidence="12">One of the extrinsic, lumenal subunits of photosystem II (PSII). PSII is a light-driven water plastoquinone oxidoreductase, using light energy to abstract electrons from H(2)O, generating a proton gradient subsequently used for ATP formation. The extrinsic proteins stabilize the structure of photosystem II oxygen-evolving complex (OEC), the ion environment of oxygen evolution and protect the OEC against heat-induced inactivation. Low-potential cytochrome c that plays a role in the OEC of PSII.</text>
</comment>
<dbReference type="PIRSF" id="PIRSF005890">
    <property type="entry name" value="Phot_II_cyt_c550"/>
    <property type="match status" value="1"/>
</dbReference>
<dbReference type="EMBL" id="WMIA01000006">
    <property type="protein sequence ID" value="MTF38683.1"/>
    <property type="molecule type" value="Genomic_DNA"/>
</dbReference>
<dbReference type="InterPro" id="IPR036909">
    <property type="entry name" value="Cyt_c-like_dom_sf"/>
</dbReference>
<feature type="binding site" description="covalent" evidence="12">
    <location>
        <position position="66"/>
    </location>
    <ligand>
        <name>heme c</name>
        <dbReference type="ChEBI" id="CHEBI:61717"/>
    </ligand>
</feature>
<dbReference type="GO" id="GO:0009523">
    <property type="term" value="C:photosystem II"/>
    <property type="evidence" value="ECO:0007669"/>
    <property type="project" value="UniProtKB-KW"/>
</dbReference>
<dbReference type="GO" id="GO:0019684">
    <property type="term" value="P:photosynthesis, light reaction"/>
    <property type="evidence" value="ECO:0007669"/>
    <property type="project" value="UniProtKB-UniRule"/>
</dbReference>
<dbReference type="HAMAP" id="MF_01378">
    <property type="entry name" value="PSII_Cyt550"/>
    <property type="match status" value="1"/>
</dbReference>
<keyword evidence="5 12" id="KW-0349">Heme</keyword>
<evidence type="ECO:0000256" key="2">
    <source>
        <dbReference type="ARBA" id="ARBA00010433"/>
    </source>
</evidence>
<dbReference type="Pfam" id="PF14495">
    <property type="entry name" value="Cytochrom_C550"/>
    <property type="match status" value="1"/>
</dbReference>
<keyword evidence="6 12" id="KW-0479">Metal-binding</keyword>
<evidence type="ECO:0000313" key="14">
    <source>
        <dbReference type="EMBL" id="MTF38683.1"/>
    </source>
</evidence>
<dbReference type="GO" id="GO:0020037">
    <property type="term" value="F:heme binding"/>
    <property type="evidence" value="ECO:0007669"/>
    <property type="project" value="InterPro"/>
</dbReference>
<evidence type="ECO:0000256" key="11">
    <source>
        <dbReference type="ARBA" id="ARBA00023276"/>
    </source>
</evidence>
<dbReference type="GO" id="GO:0009055">
    <property type="term" value="F:electron transfer activity"/>
    <property type="evidence" value="ECO:0007669"/>
    <property type="project" value="InterPro"/>
</dbReference>
<keyword evidence="10 12" id="KW-0472">Membrane</keyword>
<keyword evidence="9 12" id="KW-0793">Thylakoid</keyword>
<evidence type="ECO:0000259" key="13">
    <source>
        <dbReference type="PROSITE" id="PS51007"/>
    </source>
</evidence>